<accession>X8JBN8</accession>
<feature type="region of interest" description="Disordered" evidence="1">
    <location>
        <begin position="349"/>
        <end position="393"/>
    </location>
</feature>
<comment type="caution">
    <text evidence="2">The sequence shown here is derived from an EMBL/GenBank/DDBJ whole genome shotgun (WGS) entry which is preliminary data.</text>
</comment>
<feature type="region of interest" description="Disordered" evidence="1">
    <location>
        <begin position="1"/>
        <end position="80"/>
    </location>
</feature>
<dbReference type="AlphaFoldDB" id="X8JBN8"/>
<protein>
    <submittedName>
        <fullName evidence="2">Uncharacterized protein</fullName>
    </submittedName>
</protein>
<dbReference type="Proteomes" id="UP000030108">
    <property type="component" value="Unassembled WGS sequence"/>
</dbReference>
<feature type="compositionally biased region" description="Acidic residues" evidence="1">
    <location>
        <begin position="383"/>
        <end position="393"/>
    </location>
</feature>
<gene>
    <name evidence="2" type="ORF">RSOL_383970</name>
</gene>
<dbReference type="EMBL" id="JATN01000319">
    <property type="protein sequence ID" value="EUC61137.1"/>
    <property type="molecule type" value="Genomic_DNA"/>
</dbReference>
<feature type="non-terminal residue" evidence="2">
    <location>
        <position position="393"/>
    </location>
</feature>
<organism evidence="2 3">
    <name type="scientific">Rhizoctonia solani AG-3 Rhs1AP</name>
    <dbReference type="NCBI Taxonomy" id="1086054"/>
    <lineage>
        <taxon>Eukaryota</taxon>
        <taxon>Fungi</taxon>
        <taxon>Dikarya</taxon>
        <taxon>Basidiomycota</taxon>
        <taxon>Agaricomycotina</taxon>
        <taxon>Agaricomycetes</taxon>
        <taxon>Cantharellales</taxon>
        <taxon>Ceratobasidiaceae</taxon>
        <taxon>Rhizoctonia</taxon>
    </lineage>
</organism>
<evidence type="ECO:0000256" key="1">
    <source>
        <dbReference type="SAM" id="MobiDB-lite"/>
    </source>
</evidence>
<name>X8JBN8_9AGAM</name>
<feature type="compositionally biased region" description="Acidic residues" evidence="1">
    <location>
        <begin position="9"/>
        <end position="19"/>
    </location>
</feature>
<evidence type="ECO:0000313" key="2">
    <source>
        <dbReference type="EMBL" id="EUC61137.1"/>
    </source>
</evidence>
<evidence type="ECO:0000313" key="3">
    <source>
        <dbReference type="Proteomes" id="UP000030108"/>
    </source>
</evidence>
<sequence>MPGPLSEASEPDEIFEEEPPVAQAPLLPVDGYGIDSVATGDPSNTNDIETRSPESRVPPLANRRPRSPDSASNQTRKRRNIEYAKEVCNQLRVDGSAREDIIRASHLSLEELQIRTYAMVVKSVVAKQEHAPDEFVKSSTFGQIAKKIQLAILDPHISAYKEDSTRRFVNYIRDHPEAFHINTDDVESGVLAGSEFQTAVSVVLTQMRAEIKRKIISSVAPDCLTRDIEALAYDIVPQGYVCKESHLARFAFLRAYYVRWAADSETKLKYWEYIDAKLLQLSERYKDKDKATAEAKIDGRMQKLLKQDRLDYPAPARKNERRKGRVQVASKNAVVPVWQRQAGNNVINMESEPITATEPGAEEDSGVQTAVGGGERQRVASNSDDEQGANNED</sequence>
<proteinExistence type="predicted"/>
<reference evidence="3" key="1">
    <citation type="journal article" date="2014" name="Genome Announc.">
        <title>Draft genome sequence of the plant-pathogenic soil fungus Rhizoctonia solani anastomosis group 3 strain Rhs1AP.</title>
        <authorList>
            <person name="Cubeta M.A."/>
            <person name="Thomas E."/>
            <person name="Dean R.A."/>
            <person name="Jabaji S."/>
            <person name="Neate S.M."/>
            <person name="Tavantzis S."/>
            <person name="Toda T."/>
            <person name="Vilgalys R."/>
            <person name="Bharathan N."/>
            <person name="Fedorova-Abrams N."/>
            <person name="Pakala S.B."/>
            <person name="Pakala S.M."/>
            <person name="Zafar N."/>
            <person name="Joardar V."/>
            <person name="Losada L."/>
            <person name="Nierman W.C."/>
        </authorList>
    </citation>
    <scope>NUCLEOTIDE SEQUENCE [LARGE SCALE GENOMIC DNA]</scope>
    <source>
        <strain evidence="3">AG-3</strain>
    </source>
</reference>